<dbReference type="Proteomes" id="UP000676194">
    <property type="component" value="Chromosome"/>
</dbReference>
<dbReference type="InterPro" id="IPR025984">
    <property type="entry name" value="DCTPP"/>
</dbReference>
<gene>
    <name evidence="1" type="ORF">KIH39_23735</name>
</gene>
<protein>
    <submittedName>
        <fullName evidence="1">Nucleotide pyrophosphohydrolase</fullName>
    </submittedName>
</protein>
<dbReference type="PANTHER" id="PTHR46523">
    <property type="entry name" value="DCTP PYROPHOSPHATASE 1"/>
    <property type="match status" value="1"/>
</dbReference>
<dbReference type="SUPFAM" id="SSF101386">
    <property type="entry name" value="all-alpha NTP pyrophosphatases"/>
    <property type="match status" value="1"/>
</dbReference>
<dbReference type="PANTHER" id="PTHR46523:SF1">
    <property type="entry name" value="DCTP PYROPHOSPHATASE 1"/>
    <property type="match status" value="1"/>
</dbReference>
<dbReference type="GO" id="GO:0009143">
    <property type="term" value="P:nucleoside triphosphate catabolic process"/>
    <property type="evidence" value="ECO:0007669"/>
    <property type="project" value="InterPro"/>
</dbReference>
<sequence>MPDATTTIDDLKAVVRQFAAVRKWEPYHSPKNLAMALASEVGELLEPFRWLTCEESREIVNDPVQREAIADELADVTTLLMHLSNHTGIDLSEALRQKMIKNEVKYPPPA</sequence>
<organism evidence="1 2">
    <name type="scientific">Telmatocola sphagniphila</name>
    <dbReference type="NCBI Taxonomy" id="1123043"/>
    <lineage>
        <taxon>Bacteria</taxon>
        <taxon>Pseudomonadati</taxon>
        <taxon>Planctomycetota</taxon>
        <taxon>Planctomycetia</taxon>
        <taxon>Gemmatales</taxon>
        <taxon>Gemmataceae</taxon>
    </lineage>
</organism>
<dbReference type="KEGG" id="tsph:KIH39_23735"/>
<dbReference type="EMBL" id="CP074694">
    <property type="protein sequence ID" value="QVL31812.1"/>
    <property type="molecule type" value="Genomic_DNA"/>
</dbReference>
<keyword evidence="2" id="KW-1185">Reference proteome</keyword>
<evidence type="ECO:0000313" key="1">
    <source>
        <dbReference type="EMBL" id="QVL31812.1"/>
    </source>
</evidence>
<dbReference type="GO" id="GO:0047429">
    <property type="term" value="F:nucleoside triphosphate diphosphatase activity"/>
    <property type="evidence" value="ECO:0007669"/>
    <property type="project" value="InterPro"/>
</dbReference>
<accession>A0A8E6B4L2</accession>
<dbReference type="InterPro" id="IPR052555">
    <property type="entry name" value="dCTP_Pyrophosphatase"/>
</dbReference>
<dbReference type="Pfam" id="PF12643">
    <property type="entry name" value="MazG-like"/>
    <property type="match status" value="1"/>
</dbReference>
<reference evidence="1" key="1">
    <citation type="submission" date="2021-05" db="EMBL/GenBank/DDBJ databases">
        <title>Complete genome sequence of the cellulolytic planctomycete Telmatocola sphagniphila SP2T and characterization of the first cellulase from planctomycetes.</title>
        <authorList>
            <person name="Rakitin A.L."/>
            <person name="Beletsky A.V."/>
            <person name="Naumoff D.G."/>
            <person name="Kulichevskaya I.S."/>
            <person name="Mardanov A.V."/>
            <person name="Ravin N.V."/>
            <person name="Dedysh S.N."/>
        </authorList>
    </citation>
    <scope>NUCLEOTIDE SEQUENCE</scope>
    <source>
        <strain evidence="1">SP2T</strain>
    </source>
</reference>
<dbReference type="CDD" id="cd11537">
    <property type="entry name" value="NTP-PPase_RS21-C6_like"/>
    <property type="match status" value="1"/>
</dbReference>
<name>A0A8E6B4L2_9BACT</name>
<dbReference type="AlphaFoldDB" id="A0A8E6B4L2"/>
<evidence type="ECO:0000313" key="2">
    <source>
        <dbReference type="Proteomes" id="UP000676194"/>
    </source>
</evidence>
<proteinExistence type="predicted"/>
<dbReference type="Gene3D" id="1.10.287.1080">
    <property type="entry name" value="MazG-like"/>
    <property type="match status" value="1"/>
</dbReference>
<dbReference type="RefSeq" id="WP_213496127.1">
    <property type="nucleotide sequence ID" value="NZ_CP074694.1"/>
</dbReference>
<dbReference type="PIRSF" id="PIRSF029826">
    <property type="entry name" value="UCP029826_pph"/>
    <property type="match status" value="1"/>
</dbReference>